<protein>
    <submittedName>
        <fullName evidence="1">Uncharacterized protein</fullName>
    </submittedName>
</protein>
<comment type="caution">
    <text evidence="1">The sequence shown here is derived from an EMBL/GenBank/DDBJ whole genome shotgun (WGS) entry which is preliminary data.</text>
</comment>
<reference evidence="1" key="1">
    <citation type="submission" date="2022-11" db="EMBL/GenBank/DDBJ databases">
        <authorList>
            <person name="Petersen C."/>
        </authorList>
    </citation>
    <scope>NUCLEOTIDE SEQUENCE</scope>
    <source>
        <strain evidence="1">IBT 22155</strain>
    </source>
</reference>
<accession>A0A9W9HA46</accession>
<organism evidence="1 2">
    <name type="scientific">Penicillium bovifimosum</name>
    <dbReference type="NCBI Taxonomy" id="126998"/>
    <lineage>
        <taxon>Eukaryota</taxon>
        <taxon>Fungi</taxon>
        <taxon>Dikarya</taxon>
        <taxon>Ascomycota</taxon>
        <taxon>Pezizomycotina</taxon>
        <taxon>Eurotiomycetes</taxon>
        <taxon>Eurotiomycetidae</taxon>
        <taxon>Eurotiales</taxon>
        <taxon>Aspergillaceae</taxon>
        <taxon>Penicillium</taxon>
    </lineage>
</organism>
<keyword evidence="2" id="KW-1185">Reference proteome</keyword>
<evidence type="ECO:0000313" key="1">
    <source>
        <dbReference type="EMBL" id="KAJ5142869.1"/>
    </source>
</evidence>
<dbReference type="OrthoDB" id="4355879at2759"/>
<sequence>MAAPDVSPSLRPLHHSFPSFRKGDLQVLAGEYRPGTLFMWDQLSLFDELLWGAAEPDMFVLAWELSGLHSNLVVVVAPGTENAWILRVVLAPKLLWFGLHWTGLPYTVQLTHDSPNLLDLLISRYWLPWWPSIITWGPATDGGTLSTIWGPTYPLRWLLPPTQLSFLEAF</sequence>
<gene>
    <name evidence="1" type="ORF">N7515_001656</name>
</gene>
<dbReference type="GeneID" id="81401570"/>
<dbReference type="EMBL" id="JAPQKL010000002">
    <property type="protein sequence ID" value="KAJ5142869.1"/>
    <property type="molecule type" value="Genomic_DNA"/>
</dbReference>
<dbReference type="AlphaFoldDB" id="A0A9W9HA46"/>
<reference evidence="1" key="2">
    <citation type="journal article" date="2023" name="IMA Fungus">
        <title>Comparative genomic study of the Penicillium genus elucidates a diverse pangenome and 15 lateral gene transfer events.</title>
        <authorList>
            <person name="Petersen C."/>
            <person name="Sorensen T."/>
            <person name="Nielsen M.R."/>
            <person name="Sondergaard T.E."/>
            <person name="Sorensen J.L."/>
            <person name="Fitzpatrick D.A."/>
            <person name="Frisvad J.C."/>
            <person name="Nielsen K.L."/>
        </authorList>
    </citation>
    <scope>NUCLEOTIDE SEQUENCE</scope>
    <source>
        <strain evidence="1">IBT 22155</strain>
    </source>
</reference>
<proteinExistence type="predicted"/>
<dbReference type="Proteomes" id="UP001149079">
    <property type="component" value="Unassembled WGS sequence"/>
</dbReference>
<name>A0A9W9HA46_9EURO</name>
<dbReference type="RefSeq" id="XP_056524513.1">
    <property type="nucleotide sequence ID" value="XM_056662400.1"/>
</dbReference>
<evidence type="ECO:0000313" key="2">
    <source>
        <dbReference type="Proteomes" id="UP001149079"/>
    </source>
</evidence>